<dbReference type="AlphaFoldDB" id="A0A2D3VM81"/>
<dbReference type="GeneID" id="35604607"/>
<name>A0A2D3VM81_9PEZI</name>
<keyword evidence="2" id="KW-1185">Reference proteome</keyword>
<organism evidence="1 2">
    <name type="scientific">Ramularia collo-cygni</name>
    <dbReference type="NCBI Taxonomy" id="112498"/>
    <lineage>
        <taxon>Eukaryota</taxon>
        <taxon>Fungi</taxon>
        <taxon>Dikarya</taxon>
        <taxon>Ascomycota</taxon>
        <taxon>Pezizomycotina</taxon>
        <taxon>Dothideomycetes</taxon>
        <taxon>Dothideomycetidae</taxon>
        <taxon>Mycosphaerellales</taxon>
        <taxon>Mycosphaerellaceae</taxon>
        <taxon>Ramularia</taxon>
    </lineage>
</organism>
<sequence length="141" mass="16692">MPRHLILLHHRSGRRNRRSLPFHKRDPIPKIWRISDVLIRLALLSPRIETRKRRRGSRTLDPDAIGFLIFTFQSLNIISRPSMRRSGHDRRCSTARLIAEPEDSRYYSDGLHATNRRSYNGLWSSLQLYPPRRQSSAVKVW</sequence>
<evidence type="ECO:0000313" key="2">
    <source>
        <dbReference type="Proteomes" id="UP000225277"/>
    </source>
</evidence>
<evidence type="ECO:0000313" key="1">
    <source>
        <dbReference type="EMBL" id="CZT23824.1"/>
    </source>
</evidence>
<gene>
    <name evidence="1" type="ORF">RCC_09538</name>
</gene>
<dbReference type="RefSeq" id="XP_023630548.1">
    <property type="nucleotide sequence ID" value="XM_023774780.1"/>
</dbReference>
<protein>
    <submittedName>
        <fullName evidence="1">Uncharacterized protein</fullName>
    </submittedName>
</protein>
<reference evidence="1 2" key="1">
    <citation type="submission" date="2016-03" db="EMBL/GenBank/DDBJ databases">
        <authorList>
            <person name="Ploux O."/>
        </authorList>
    </citation>
    <scope>NUCLEOTIDE SEQUENCE [LARGE SCALE GENOMIC DNA]</scope>
    <source>
        <strain evidence="1 2">URUG2</strain>
    </source>
</reference>
<accession>A0A2D3VM81</accession>
<dbReference type="Proteomes" id="UP000225277">
    <property type="component" value="Unassembled WGS sequence"/>
</dbReference>
<proteinExistence type="predicted"/>
<dbReference type="EMBL" id="FJUY01000018">
    <property type="protein sequence ID" value="CZT23824.1"/>
    <property type="molecule type" value="Genomic_DNA"/>
</dbReference>